<feature type="chain" id="PRO_5024369399" description="Pectinesterase inhibitor domain-containing protein" evidence="4">
    <location>
        <begin position="22"/>
        <end position="178"/>
    </location>
</feature>
<dbReference type="SUPFAM" id="SSF101148">
    <property type="entry name" value="Plant invertase/pectin methylesterase inhibitor"/>
    <property type="match status" value="1"/>
</dbReference>
<dbReference type="NCBIfam" id="TIGR01614">
    <property type="entry name" value="PME_inhib"/>
    <property type="match status" value="1"/>
</dbReference>
<evidence type="ECO:0000256" key="2">
    <source>
        <dbReference type="ARBA" id="ARBA00023157"/>
    </source>
</evidence>
<dbReference type="Pfam" id="PF04043">
    <property type="entry name" value="PMEI"/>
    <property type="match status" value="1"/>
</dbReference>
<protein>
    <recommendedName>
        <fullName evidence="5">Pectinesterase inhibitor domain-containing protein</fullName>
    </recommendedName>
</protein>
<dbReference type="EMBL" id="CM007385">
    <property type="protein sequence ID" value="ONK68359.1"/>
    <property type="molecule type" value="Genomic_DNA"/>
</dbReference>
<proteinExistence type="inferred from homology"/>
<dbReference type="OrthoDB" id="1872906at2759"/>
<name>A0A5P1EUF7_ASPOF</name>
<keyword evidence="1 4" id="KW-0732">Signal</keyword>
<dbReference type="InterPro" id="IPR034088">
    <property type="entry name" value="Pla_a_1-like"/>
</dbReference>
<dbReference type="InterPro" id="IPR006501">
    <property type="entry name" value="Pectinesterase_inhib_dom"/>
</dbReference>
<evidence type="ECO:0000313" key="6">
    <source>
        <dbReference type="EMBL" id="ONK68359.1"/>
    </source>
</evidence>
<keyword evidence="2" id="KW-1015">Disulfide bond</keyword>
<gene>
    <name evidence="6" type="ORF">A4U43_C05F10590</name>
</gene>
<feature type="domain" description="Pectinesterase inhibitor" evidence="5">
    <location>
        <begin position="18"/>
        <end position="172"/>
    </location>
</feature>
<dbReference type="CDD" id="cd15795">
    <property type="entry name" value="PMEI-Pla_a_1_like"/>
    <property type="match status" value="1"/>
</dbReference>
<dbReference type="AlphaFoldDB" id="A0A5P1EUF7"/>
<feature type="signal peptide" evidence="4">
    <location>
        <begin position="1"/>
        <end position="21"/>
    </location>
</feature>
<dbReference type="Gramene" id="ONK68359">
    <property type="protein sequence ID" value="ONK68359"/>
    <property type="gene ID" value="A4U43_C05F10590"/>
</dbReference>
<reference evidence="7" key="1">
    <citation type="journal article" date="2017" name="Nat. Commun.">
        <title>The asparagus genome sheds light on the origin and evolution of a young Y chromosome.</title>
        <authorList>
            <person name="Harkess A."/>
            <person name="Zhou J."/>
            <person name="Xu C."/>
            <person name="Bowers J.E."/>
            <person name="Van der Hulst R."/>
            <person name="Ayyampalayam S."/>
            <person name="Mercati F."/>
            <person name="Riccardi P."/>
            <person name="McKain M.R."/>
            <person name="Kakrana A."/>
            <person name="Tang H."/>
            <person name="Ray J."/>
            <person name="Groenendijk J."/>
            <person name="Arikit S."/>
            <person name="Mathioni S.M."/>
            <person name="Nakano M."/>
            <person name="Shan H."/>
            <person name="Telgmann-Rauber A."/>
            <person name="Kanno A."/>
            <person name="Yue Z."/>
            <person name="Chen H."/>
            <person name="Li W."/>
            <person name="Chen Y."/>
            <person name="Xu X."/>
            <person name="Zhang Y."/>
            <person name="Luo S."/>
            <person name="Chen H."/>
            <person name="Gao J."/>
            <person name="Mao Z."/>
            <person name="Pires J.C."/>
            <person name="Luo M."/>
            <person name="Kudrna D."/>
            <person name="Wing R.A."/>
            <person name="Meyers B.C."/>
            <person name="Yi K."/>
            <person name="Kong H."/>
            <person name="Lavrijsen P."/>
            <person name="Sunseri F."/>
            <person name="Falavigna A."/>
            <person name="Ye Y."/>
            <person name="Leebens-Mack J.H."/>
            <person name="Chen G."/>
        </authorList>
    </citation>
    <scope>NUCLEOTIDE SEQUENCE [LARGE SCALE GENOMIC DNA]</scope>
    <source>
        <strain evidence="7">cv. DH0086</strain>
    </source>
</reference>
<keyword evidence="7" id="KW-1185">Reference proteome</keyword>
<comment type="similarity">
    <text evidence="3">Belongs to the PMEI family.</text>
</comment>
<evidence type="ECO:0000256" key="3">
    <source>
        <dbReference type="ARBA" id="ARBA00038471"/>
    </source>
</evidence>
<dbReference type="Gene3D" id="1.20.140.40">
    <property type="entry name" value="Invertase/pectin methylesterase inhibitor family protein"/>
    <property type="match status" value="1"/>
</dbReference>
<dbReference type="PANTHER" id="PTHR35357:SF8">
    <property type="entry name" value="OS01G0111000 PROTEIN"/>
    <property type="match status" value="1"/>
</dbReference>
<evidence type="ECO:0000256" key="1">
    <source>
        <dbReference type="ARBA" id="ARBA00022729"/>
    </source>
</evidence>
<dbReference type="InterPro" id="IPR035513">
    <property type="entry name" value="Invertase/methylesterase_inhib"/>
</dbReference>
<dbReference type="PANTHER" id="PTHR35357">
    <property type="entry name" value="OS02G0537100 PROTEIN"/>
    <property type="match status" value="1"/>
</dbReference>
<sequence length="178" mass="19749">MKAFPSVLVALLLLSLFSVDATLEETCKELAKPEHEINFDFCMTTLQVVPGSDKADDLGLTIIAANLTYINFTHNQAKAEELINDKNVSEEDKKSLAVCHELYDLGAYTLLHYVIKDLGSPPIDFDKLKVDLSGVWDDASTCNDTWNEGKQKSLMAKEDDDAYKISNLALSVSTLIHH</sequence>
<evidence type="ECO:0000313" key="7">
    <source>
        <dbReference type="Proteomes" id="UP000243459"/>
    </source>
</evidence>
<dbReference type="GO" id="GO:0004857">
    <property type="term" value="F:enzyme inhibitor activity"/>
    <property type="evidence" value="ECO:0007669"/>
    <property type="project" value="InterPro"/>
</dbReference>
<evidence type="ECO:0000256" key="4">
    <source>
        <dbReference type="SAM" id="SignalP"/>
    </source>
</evidence>
<evidence type="ECO:0000259" key="5">
    <source>
        <dbReference type="SMART" id="SM00856"/>
    </source>
</evidence>
<dbReference type="SMART" id="SM00856">
    <property type="entry name" value="PMEI"/>
    <property type="match status" value="1"/>
</dbReference>
<accession>A0A5P1EUF7</accession>
<organism evidence="6 7">
    <name type="scientific">Asparagus officinalis</name>
    <name type="common">Garden asparagus</name>
    <dbReference type="NCBI Taxonomy" id="4686"/>
    <lineage>
        <taxon>Eukaryota</taxon>
        <taxon>Viridiplantae</taxon>
        <taxon>Streptophyta</taxon>
        <taxon>Embryophyta</taxon>
        <taxon>Tracheophyta</taxon>
        <taxon>Spermatophyta</taxon>
        <taxon>Magnoliopsida</taxon>
        <taxon>Liliopsida</taxon>
        <taxon>Asparagales</taxon>
        <taxon>Asparagaceae</taxon>
        <taxon>Asparagoideae</taxon>
        <taxon>Asparagus</taxon>
    </lineage>
</organism>
<dbReference type="Proteomes" id="UP000243459">
    <property type="component" value="Chromosome 5"/>
</dbReference>